<protein>
    <recommendedName>
        <fullName evidence="4">6-bladed beta-propeller</fullName>
    </recommendedName>
</protein>
<evidence type="ECO:0000313" key="2">
    <source>
        <dbReference type="EMBL" id="RZM85474.1"/>
    </source>
</evidence>
<dbReference type="Proteomes" id="UP000292345">
    <property type="component" value="Unassembled WGS sequence"/>
</dbReference>
<dbReference type="RefSeq" id="WP_130243831.1">
    <property type="nucleotide sequence ID" value="NZ_PPUZ01000001.1"/>
</dbReference>
<evidence type="ECO:0000256" key="1">
    <source>
        <dbReference type="SAM" id="SignalP"/>
    </source>
</evidence>
<sequence>MERRTFLKSGSLLCASGVLPVSAFAANASTFTFSEQDTQRVDASTLDKLGLTAPKMSVQAPSGEQITLTLKPSVSRRYGDLLYVYFEMGKEIAVFDIDGNQQGAITLPDGVGLVGDFAIEPSQQLVYLIEHGHHHITVASFYGEKLGQIGEFGIDVVEQLNGPKSITLDADGHLHILEMGTYSIKVFNNNGAFLYSYGQTRFTKQPVYKSLDGTQHIVVSGGQLGDRKWIFRKEVRKLTALN</sequence>
<name>A0A4Q7ENF4_9GAMM</name>
<feature type="chain" id="PRO_5020227832" description="6-bladed beta-propeller" evidence="1">
    <location>
        <begin position="26"/>
        <end position="242"/>
    </location>
</feature>
<gene>
    <name evidence="2" type="ORF">C3B51_00610</name>
</gene>
<dbReference type="InterPro" id="IPR011042">
    <property type="entry name" value="6-blade_b-propeller_TolB-like"/>
</dbReference>
<organism evidence="2 3">
    <name type="scientific">Pseudoalteromonas rubra</name>
    <dbReference type="NCBI Taxonomy" id="43658"/>
    <lineage>
        <taxon>Bacteria</taxon>
        <taxon>Pseudomonadati</taxon>
        <taxon>Pseudomonadota</taxon>
        <taxon>Gammaproteobacteria</taxon>
        <taxon>Alteromonadales</taxon>
        <taxon>Pseudoalteromonadaceae</taxon>
        <taxon>Pseudoalteromonas</taxon>
    </lineage>
</organism>
<dbReference type="Gene3D" id="2.120.10.30">
    <property type="entry name" value="TolB, C-terminal domain"/>
    <property type="match status" value="1"/>
</dbReference>
<dbReference type="AlphaFoldDB" id="A0A4Q7ENF4"/>
<feature type="signal peptide" evidence="1">
    <location>
        <begin position="1"/>
        <end position="25"/>
    </location>
</feature>
<comment type="caution">
    <text evidence="2">The sequence shown here is derived from an EMBL/GenBank/DDBJ whole genome shotgun (WGS) entry which is preliminary data.</text>
</comment>
<reference evidence="2 3" key="1">
    <citation type="submission" date="2018-01" db="EMBL/GenBank/DDBJ databases">
        <title>Co-occurrence of chitin degradation, pigmentation and bioactivity in marine Pseudoalteromonas.</title>
        <authorList>
            <person name="Paulsen S."/>
            <person name="Gram L."/>
            <person name="Machado H."/>
        </authorList>
    </citation>
    <scope>NUCLEOTIDE SEQUENCE [LARGE SCALE GENOMIC DNA]</scope>
    <source>
        <strain evidence="2 3">S1946</strain>
    </source>
</reference>
<dbReference type="EMBL" id="PPUZ01000001">
    <property type="protein sequence ID" value="RZM85474.1"/>
    <property type="molecule type" value="Genomic_DNA"/>
</dbReference>
<keyword evidence="1" id="KW-0732">Signal</keyword>
<accession>A0A4Q7ENF4</accession>
<evidence type="ECO:0008006" key="4">
    <source>
        <dbReference type="Google" id="ProtNLM"/>
    </source>
</evidence>
<proteinExistence type="predicted"/>
<dbReference type="SUPFAM" id="SSF101898">
    <property type="entry name" value="NHL repeat"/>
    <property type="match status" value="1"/>
</dbReference>
<evidence type="ECO:0000313" key="3">
    <source>
        <dbReference type="Proteomes" id="UP000292345"/>
    </source>
</evidence>